<evidence type="ECO:0000259" key="6">
    <source>
        <dbReference type="PROSITE" id="PS51007"/>
    </source>
</evidence>
<keyword evidence="3 4" id="KW-0408">Iron</keyword>
<accession>A0ABU9D6E2</accession>
<dbReference type="PANTHER" id="PTHR35008:SF4">
    <property type="entry name" value="BLL4482 PROTEIN"/>
    <property type="match status" value="1"/>
</dbReference>
<dbReference type="Gene3D" id="1.10.760.10">
    <property type="entry name" value="Cytochrome c-like domain"/>
    <property type="match status" value="1"/>
</dbReference>
<keyword evidence="8" id="KW-1185">Reference proteome</keyword>
<organism evidence="7 8">
    <name type="scientific">Thermithiobacillus plumbiphilus</name>
    <dbReference type="NCBI Taxonomy" id="1729899"/>
    <lineage>
        <taxon>Bacteria</taxon>
        <taxon>Pseudomonadati</taxon>
        <taxon>Pseudomonadota</taxon>
        <taxon>Acidithiobacillia</taxon>
        <taxon>Acidithiobacillales</taxon>
        <taxon>Thermithiobacillaceae</taxon>
        <taxon>Thermithiobacillus</taxon>
    </lineage>
</organism>
<dbReference type="RefSeq" id="WP_341370189.1">
    <property type="nucleotide sequence ID" value="NZ_JBBPCO010000003.1"/>
</dbReference>
<evidence type="ECO:0000313" key="7">
    <source>
        <dbReference type="EMBL" id="MEK8089123.1"/>
    </source>
</evidence>
<keyword evidence="2 4" id="KW-0479">Metal-binding</keyword>
<evidence type="ECO:0000256" key="3">
    <source>
        <dbReference type="ARBA" id="ARBA00023004"/>
    </source>
</evidence>
<feature type="domain" description="Cytochrome c" evidence="6">
    <location>
        <begin position="66"/>
        <end position="163"/>
    </location>
</feature>
<sequence>MSKLTALIAVFAGMVLVACESGPDSGAAKAPPVRTTTTLANPAQLGVNLDARAYQDRLRARNLDPAVVVRGRELFAANCARCHGAFGEGTPDWRKRLADGTFPPPPLNGTAHTWHHPDQLLLRIMRDGGQSYGPTYQGAMPPMGKMVNAAERQAILQYLKSLWPDEAWRTQKDITRENPEAE</sequence>
<gene>
    <name evidence="7" type="ORF">WOB96_05030</name>
</gene>
<feature type="signal peptide" evidence="5">
    <location>
        <begin position="1"/>
        <end position="17"/>
    </location>
</feature>
<dbReference type="PROSITE" id="PS51007">
    <property type="entry name" value="CYTC"/>
    <property type="match status" value="1"/>
</dbReference>
<evidence type="ECO:0000256" key="1">
    <source>
        <dbReference type="ARBA" id="ARBA00022617"/>
    </source>
</evidence>
<dbReference type="PROSITE" id="PS51257">
    <property type="entry name" value="PROKAR_LIPOPROTEIN"/>
    <property type="match status" value="1"/>
</dbReference>
<dbReference type="EMBL" id="JBBPCO010000003">
    <property type="protein sequence ID" value="MEK8089123.1"/>
    <property type="molecule type" value="Genomic_DNA"/>
</dbReference>
<dbReference type="InterPro" id="IPR009056">
    <property type="entry name" value="Cyt_c-like_dom"/>
</dbReference>
<dbReference type="PANTHER" id="PTHR35008">
    <property type="entry name" value="BLL4482 PROTEIN-RELATED"/>
    <property type="match status" value="1"/>
</dbReference>
<proteinExistence type="predicted"/>
<keyword evidence="5" id="KW-0732">Signal</keyword>
<dbReference type="InterPro" id="IPR036909">
    <property type="entry name" value="Cyt_c-like_dom_sf"/>
</dbReference>
<protein>
    <submittedName>
        <fullName evidence="7">Cytochrome c</fullName>
    </submittedName>
</protein>
<reference evidence="7 8" key="1">
    <citation type="submission" date="2024-04" db="EMBL/GenBank/DDBJ databases">
        <authorList>
            <person name="Abashina T."/>
            <person name="Shaikin A."/>
        </authorList>
    </citation>
    <scope>NUCLEOTIDE SEQUENCE [LARGE SCALE GENOMIC DNA]</scope>
    <source>
        <strain evidence="7 8">AAFK</strain>
    </source>
</reference>
<comment type="caution">
    <text evidence="7">The sequence shown here is derived from an EMBL/GenBank/DDBJ whole genome shotgun (WGS) entry which is preliminary data.</text>
</comment>
<evidence type="ECO:0000313" key="8">
    <source>
        <dbReference type="Proteomes" id="UP001446205"/>
    </source>
</evidence>
<keyword evidence="1 4" id="KW-0349">Heme</keyword>
<evidence type="ECO:0000256" key="2">
    <source>
        <dbReference type="ARBA" id="ARBA00022723"/>
    </source>
</evidence>
<feature type="chain" id="PRO_5045885674" evidence="5">
    <location>
        <begin position="18"/>
        <end position="182"/>
    </location>
</feature>
<evidence type="ECO:0000256" key="5">
    <source>
        <dbReference type="SAM" id="SignalP"/>
    </source>
</evidence>
<evidence type="ECO:0000256" key="4">
    <source>
        <dbReference type="PROSITE-ProRule" id="PRU00433"/>
    </source>
</evidence>
<dbReference type="Pfam" id="PF00034">
    <property type="entry name" value="Cytochrom_C"/>
    <property type="match status" value="1"/>
</dbReference>
<dbReference type="InterPro" id="IPR051459">
    <property type="entry name" value="Cytochrome_c-type_DH"/>
</dbReference>
<dbReference type="Proteomes" id="UP001446205">
    <property type="component" value="Unassembled WGS sequence"/>
</dbReference>
<name>A0ABU9D6E2_9PROT</name>
<dbReference type="SUPFAM" id="SSF46626">
    <property type="entry name" value="Cytochrome c"/>
    <property type="match status" value="1"/>
</dbReference>